<dbReference type="Proteomes" id="UP000717515">
    <property type="component" value="Unassembled WGS sequence"/>
</dbReference>
<protein>
    <submittedName>
        <fullName evidence="3">Uncharacterized protein</fullName>
    </submittedName>
</protein>
<evidence type="ECO:0000313" key="4">
    <source>
        <dbReference type="Proteomes" id="UP000717515"/>
    </source>
</evidence>
<feature type="compositionally biased region" description="Low complexity" evidence="1">
    <location>
        <begin position="71"/>
        <end position="85"/>
    </location>
</feature>
<dbReference type="EMBL" id="JAIFTL010000189">
    <property type="protein sequence ID" value="KAG9321682.1"/>
    <property type="molecule type" value="Genomic_DNA"/>
</dbReference>
<dbReference type="AlphaFoldDB" id="A0A9P8CW40"/>
<keyword evidence="2" id="KW-1133">Transmembrane helix</keyword>
<keyword evidence="2" id="KW-0472">Membrane</keyword>
<keyword evidence="2" id="KW-0812">Transmembrane</keyword>
<sequence>MPPPELVTTTITWPPSRETHIITAIINGTWTAIPAYQTANLTLFPNYIPYSTTTKPPPTTVIGARPPPPFASGSPTSTASSSGDGPLNAAQWRNWGLVILAVVVLAIIGGFTLRRYRKGRPKKQEPGNFVSVGEDDQEGTGGGGASPAPGASSISLATLGGHHHHHHHPSQVGGTESNVRERRNSQPIPRVLDMDRTMRS</sequence>
<evidence type="ECO:0000256" key="1">
    <source>
        <dbReference type="SAM" id="MobiDB-lite"/>
    </source>
</evidence>
<feature type="compositionally biased region" description="Pro residues" evidence="1">
    <location>
        <begin position="58"/>
        <end position="70"/>
    </location>
</feature>
<proteinExistence type="predicted"/>
<accession>A0A9P8CW40</accession>
<evidence type="ECO:0000256" key="2">
    <source>
        <dbReference type="SAM" id="Phobius"/>
    </source>
</evidence>
<gene>
    <name evidence="3" type="ORF">KVV02_002150</name>
</gene>
<feature type="region of interest" description="Disordered" evidence="1">
    <location>
        <begin position="120"/>
        <end position="200"/>
    </location>
</feature>
<feature type="transmembrane region" description="Helical" evidence="2">
    <location>
        <begin position="95"/>
        <end position="113"/>
    </location>
</feature>
<feature type="region of interest" description="Disordered" evidence="1">
    <location>
        <begin position="58"/>
        <end position="85"/>
    </location>
</feature>
<evidence type="ECO:0000313" key="3">
    <source>
        <dbReference type="EMBL" id="KAG9321682.1"/>
    </source>
</evidence>
<comment type="caution">
    <text evidence="3">The sequence shown here is derived from an EMBL/GenBank/DDBJ whole genome shotgun (WGS) entry which is preliminary data.</text>
</comment>
<organism evidence="3 4">
    <name type="scientific">Mortierella alpina</name>
    <name type="common">Oleaginous fungus</name>
    <name type="synonym">Mortierella renispora</name>
    <dbReference type="NCBI Taxonomy" id="64518"/>
    <lineage>
        <taxon>Eukaryota</taxon>
        <taxon>Fungi</taxon>
        <taxon>Fungi incertae sedis</taxon>
        <taxon>Mucoromycota</taxon>
        <taxon>Mortierellomycotina</taxon>
        <taxon>Mortierellomycetes</taxon>
        <taxon>Mortierellales</taxon>
        <taxon>Mortierellaceae</taxon>
        <taxon>Mortierella</taxon>
    </lineage>
</organism>
<reference evidence="3" key="1">
    <citation type="submission" date="2021-07" db="EMBL/GenBank/DDBJ databases">
        <title>Draft genome of Mortierella alpina, strain LL118, isolated from an aspen leaf litter sample.</title>
        <authorList>
            <person name="Yang S."/>
            <person name="Vinatzer B.A."/>
        </authorList>
    </citation>
    <scope>NUCLEOTIDE SEQUENCE</scope>
    <source>
        <strain evidence="3">LL118</strain>
    </source>
</reference>
<name>A0A9P8CW40_MORAP</name>